<feature type="compositionally biased region" description="Basic and acidic residues" evidence="1">
    <location>
        <begin position="158"/>
        <end position="193"/>
    </location>
</feature>
<name>A0A9P8S6I8_9HYPO</name>
<feature type="signal peptide" evidence="2">
    <location>
        <begin position="1"/>
        <end position="20"/>
    </location>
</feature>
<reference evidence="3 4" key="1">
    <citation type="submission" date="2020-07" db="EMBL/GenBank/DDBJ databases">
        <title>Metarhizium humberi genome.</title>
        <authorList>
            <person name="Lysoe E."/>
        </authorList>
    </citation>
    <scope>NUCLEOTIDE SEQUENCE [LARGE SCALE GENOMIC DNA]</scope>
    <source>
        <strain evidence="3 4">ESALQ1638</strain>
    </source>
</reference>
<feature type="region of interest" description="Disordered" evidence="1">
    <location>
        <begin position="131"/>
        <end position="211"/>
    </location>
</feature>
<comment type="caution">
    <text evidence="3">The sequence shown here is derived from an EMBL/GenBank/DDBJ whole genome shotgun (WGS) entry which is preliminary data.</text>
</comment>
<evidence type="ECO:0000256" key="2">
    <source>
        <dbReference type="SAM" id="SignalP"/>
    </source>
</evidence>
<evidence type="ECO:0008006" key="5">
    <source>
        <dbReference type="Google" id="ProtNLM"/>
    </source>
</evidence>
<sequence>MHSIKATAALAIALASFANAAPISPVPGLTELSAWETIFSDPNVNPEDYGLSQAEQRERYREDCHKVCGKVIQLIAKDGCDSDWKGYEKSCETCFYNRFIDGSEFREKWGNGVKKALGMCGVEVPEEIPKEKDADGCLVEKPSPAKPDAEQPDTVKPSTEKPDTEKPATEKPDTVKPDTEQPDTVKPDTEKPHAGQSNTGSKETEVGQSTNAPKEISKYDCHAACGGIITMGREGKCKELKEQFVPVCEKCAIQAGIWGIYRCGARAGAKKCGVQVNPQ</sequence>
<evidence type="ECO:0000313" key="3">
    <source>
        <dbReference type="EMBL" id="KAH0596671.1"/>
    </source>
</evidence>
<accession>A0A9P8S6I8</accession>
<dbReference type="EMBL" id="JACEFI010000009">
    <property type="protein sequence ID" value="KAH0596671.1"/>
    <property type="molecule type" value="Genomic_DNA"/>
</dbReference>
<evidence type="ECO:0000256" key="1">
    <source>
        <dbReference type="SAM" id="MobiDB-lite"/>
    </source>
</evidence>
<gene>
    <name evidence="3" type="ORF">MHUMG1_05789</name>
</gene>
<keyword evidence="4" id="KW-1185">Reference proteome</keyword>
<protein>
    <recommendedName>
        <fullName evidence="5">Cell surface protein</fullName>
    </recommendedName>
</protein>
<feature type="compositionally biased region" description="Polar residues" evidence="1">
    <location>
        <begin position="195"/>
        <end position="211"/>
    </location>
</feature>
<keyword evidence="2" id="KW-0732">Signal</keyword>
<organism evidence="3 4">
    <name type="scientific">Metarhizium humberi</name>
    <dbReference type="NCBI Taxonomy" id="2596975"/>
    <lineage>
        <taxon>Eukaryota</taxon>
        <taxon>Fungi</taxon>
        <taxon>Dikarya</taxon>
        <taxon>Ascomycota</taxon>
        <taxon>Pezizomycotina</taxon>
        <taxon>Sordariomycetes</taxon>
        <taxon>Hypocreomycetidae</taxon>
        <taxon>Hypocreales</taxon>
        <taxon>Clavicipitaceae</taxon>
        <taxon>Metarhizium</taxon>
    </lineage>
</organism>
<dbReference type="AlphaFoldDB" id="A0A9P8S6I8"/>
<feature type="chain" id="PRO_5040119669" description="Cell surface protein" evidence="2">
    <location>
        <begin position="21"/>
        <end position="279"/>
    </location>
</feature>
<proteinExistence type="predicted"/>
<dbReference type="Proteomes" id="UP000764110">
    <property type="component" value="Unassembled WGS sequence"/>
</dbReference>
<evidence type="ECO:0000313" key="4">
    <source>
        <dbReference type="Proteomes" id="UP000764110"/>
    </source>
</evidence>